<organism evidence="6 7">
    <name type="scientific">Peronospora belbahrii</name>
    <dbReference type="NCBI Taxonomy" id="622444"/>
    <lineage>
        <taxon>Eukaryota</taxon>
        <taxon>Sar</taxon>
        <taxon>Stramenopiles</taxon>
        <taxon>Oomycota</taxon>
        <taxon>Peronosporomycetes</taxon>
        <taxon>Peronosporales</taxon>
        <taxon>Peronosporaceae</taxon>
        <taxon>Peronospora</taxon>
    </lineage>
</organism>
<dbReference type="Pfam" id="PF00733">
    <property type="entry name" value="Asn_synthase"/>
    <property type="match status" value="2"/>
</dbReference>
<dbReference type="InterPro" id="IPR029055">
    <property type="entry name" value="Ntn_hydrolases_N"/>
</dbReference>
<comment type="caution">
    <text evidence="6">The sequence shown here is derived from an EMBL/GenBank/DDBJ whole genome shotgun (WGS) entry which is preliminary data.</text>
</comment>
<dbReference type="InterPro" id="IPR051857">
    <property type="entry name" value="Asn_synthetase_domain"/>
</dbReference>
<name>A0AAU9L1W4_9STRA</name>
<dbReference type="Gene3D" id="3.60.20.10">
    <property type="entry name" value="Glutamine Phosphoribosylpyrophosphate, subunit 1, domain 1"/>
    <property type="match status" value="1"/>
</dbReference>
<feature type="domain" description="Asparagine synthetase" evidence="5">
    <location>
        <begin position="363"/>
        <end position="421"/>
    </location>
</feature>
<feature type="region of interest" description="Disordered" evidence="4">
    <location>
        <begin position="785"/>
        <end position="816"/>
    </location>
</feature>
<dbReference type="GO" id="GO:0004066">
    <property type="term" value="F:asparagine synthase (glutamine-hydrolyzing) activity"/>
    <property type="evidence" value="ECO:0007669"/>
    <property type="project" value="InterPro"/>
</dbReference>
<dbReference type="InterPro" id="IPR001962">
    <property type="entry name" value="Asn_synthase"/>
</dbReference>
<dbReference type="AlphaFoldDB" id="A0AAU9L1W4"/>
<proteinExistence type="predicted"/>
<dbReference type="GO" id="GO:0006529">
    <property type="term" value="P:asparagine biosynthetic process"/>
    <property type="evidence" value="ECO:0007669"/>
    <property type="project" value="UniProtKB-KW"/>
</dbReference>
<evidence type="ECO:0000313" key="7">
    <source>
        <dbReference type="Proteomes" id="UP001160483"/>
    </source>
</evidence>
<dbReference type="PANTHER" id="PTHR45937">
    <property type="entry name" value="ASPARAGINE SYNTHETASE DOMAIN-CONTAINING PROTEIN 1"/>
    <property type="match status" value="1"/>
</dbReference>
<feature type="compositionally biased region" description="Polar residues" evidence="4">
    <location>
        <begin position="785"/>
        <end position="810"/>
    </location>
</feature>
<dbReference type="SUPFAM" id="SSF52402">
    <property type="entry name" value="Adenine nucleotide alpha hydrolases-like"/>
    <property type="match status" value="1"/>
</dbReference>
<dbReference type="Proteomes" id="UP001160483">
    <property type="component" value="Unassembled WGS sequence"/>
</dbReference>
<feature type="domain" description="Asparagine synthetase" evidence="5">
    <location>
        <begin position="657"/>
        <end position="755"/>
    </location>
</feature>
<evidence type="ECO:0000313" key="6">
    <source>
        <dbReference type="EMBL" id="CAH0479603.1"/>
    </source>
</evidence>
<evidence type="ECO:0000259" key="5">
    <source>
        <dbReference type="Pfam" id="PF00733"/>
    </source>
</evidence>
<evidence type="ECO:0000256" key="3">
    <source>
        <dbReference type="ARBA" id="ARBA00022962"/>
    </source>
</evidence>
<keyword evidence="2" id="KW-0061">Asparagine biosynthesis</keyword>
<keyword evidence="1" id="KW-0028">Amino-acid biosynthesis</keyword>
<dbReference type="InterPro" id="IPR014729">
    <property type="entry name" value="Rossmann-like_a/b/a_fold"/>
</dbReference>
<dbReference type="Gene3D" id="3.40.50.620">
    <property type="entry name" value="HUPs"/>
    <property type="match status" value="2"/>
</dbReference>
<gene>
    <name evidence="6" type="ORF">PBS003_LOCUS6238</name>
</gene>
<dbReference type="SUPFAM" id="SSF56235">
    <property type="entry name" value="N-terminal nucleophile aminohydrolases (Ntn hydrolases)"/>
    <property type="match status" value="1"/>
</dbReference>
<accession>A0AAU9L1W4</accession>
<dbReference type="EMBL" id="CAKKTJ010000319">
    <property type="protein sequence ID" value="CAH0479603.1"/>
    <property type="molecule type" value="Genomic_DNA"/>
</dbReference>
<evidence type="ECO:0000256" key="1">
    <source>
        <dbReference type="ARBA" id="ARBA00022605"/>
    </source>
</evidence>
<sequence>MCGIGLVLTALDSTHSTSVTTLSSTASDGHLYGKSQSPLSEFNHNFEQRLCQRGPDSYHKRIHHIVSRSTTDKGLILALHSAVLHLRGNDLIPQPIEDSDQNVLCWNGEIFEMGGRDFPLTDATDKEEDVDDENDVLVHGSDTVFISNMLQLAGRHVTTKEARDPVVEVLRRVRGPFAVMWLHVRTKRVYFAHDRFGRRSLLYKTWGTDSSGDMIAELAGTETTSKEFLQSGMTRFVLTNVAIGDNDQDLMQYQELPASGIYVLDLRACCEALTKDTLPSYRMEFHPYAPLVSNLPLAISKTEASNDLFDRFGCKLPCPGITTETIDLATKMLECSARALLVALSNAVGIRVRSIPVRSSIHELSSTARVAVLFSGGLDSVVLAALTHFHAPAIEPVDLLTVCFDESSNYASPDRLAAELAHAELCSLFPERQWNLIKVNVPHVELSGEQREIQTLMAPCDTHMDFNIGAAFWFLARGRGVLTESTQASEMATLEELNAFLKPHQADLSKLEAKVAAFSFFDDQSANGSELLCPVLSCGRKRKHGCVLQVCKTCCFRIQREVNRLIPLENQHGEQREVSFSRAKLLSMGVSEAQLERLLGLANQQDEASNKSPVQQHFSCCVHRPKQTALPILSNSTSAFSQSDCTSSPSSHYETPARVVLVGIGADEQLAGYGRHRTTLMNGGEQALRAELQMDLARIWKRNLGRDDRCIAAHGREARFPYLDETVVATISTFPVSSLCDANLPRGVGDKRVLRLVANTLGLRNCALLAKRAIQFGSRIAKVSNTGSNRQTHGNKQFLSTIPRNSTTPSGKRLHQ</sequence>
<keyword evidence="3" id="KW-0315">Glutamine amidotransferase</keyword>
<evidence type="ECO:0000256" key="2">
    <source>
        <dbReference type="ARBA" id="ARBA00022888"/>
    </source>
</evidence>
<dbReference type="CDD" id="cd01991">
    <property type="entry name" value="Asn_synthase_B_C"/>
    <property type="match status" value="1"/>
</dbReference>
<protein>
    <recommendedName>
        <fullName evidence="5">Asparagine synthetase domain-containing protein</fullName>
    </recommendedName>
</protein>
<reference evidence="6" key="1">
    <citation type="submission" date="2021-11" db="EMBL/GenBank/DDBJ databases">
        <authorList>
            <person name="Islam A."/>
            <person name="Islam S."/>
            <person name="Flora M.S."/>
            <person name="Rahman M."/>
            <person name="Ziaur R.M."/>
            <person name="Epstein J.H."/>
            <person name="Hassan M."/>
            <person name="Klassen M."/>
            <person name="Woodard K."/>
            <person name="Webb A."/>
            <person name="Webby R.J."/>
            <person name="El Zowalaty M.E."/>
        </authorList>
    </citation>
    <scope>NUCLEOTIDE SEQUENCE</scope>
    <source>
        <strain evidence="6">Pbs3</strain>
    </source>
</reference>
<evidence type="ECO:0000256" key="4">
    <source>
        <dbReference type="SAM" id="MobiDB-lite"/>
    </source>
</evidence>
<dbReference type="PANTHER" id="PTHR45937:SF1">
    <property type="entry name" value="ASPARAGINE SYNTHETASE DOMAIN-CONTAINING PROTEIN 1"/>
    <property type="match status" value="1"/>
</dbReference>